<dbReference type="Pfam" id="PF12931">
    <property type="entry name" value="TPR_Sec16"/>
    <property type="match status" value="1"/>
</dbReference>
<keyword evidence="5 6" id="KW-0931">ER-Golgi transport</keyword>
<keyword evidence="4 6" id="KW-0256">Endoplasmic reticulum</keyword>
<feature type="compositionally biased region" description="Basic and acidic residues" evidence="7">
    <location>
        <begin position="1088"/>
        <end position="1099"/>
    </location>
</feature>
<keyword evidence="6" id="KW-0333">Golgi apparatus</keyword>
<evidence type="ECO:0000256" key="7">
    <source>
        <dbReference type="SAM" id="MobiDB-lite"/>
    </source>
</evidence>
<gene>
    <name evidence="10" type="ORF">Lalb_Chr05g0214461</name>
</gene>
<feature type="domain" description="Sec16 central conserved" evidence="9">
    <location>
        <begin position="561"/>
        <end position="682"/>
    </location>
</feature>
<evidence type="ECO:0000256" key="5">
    <source>
        <dbReference type="ARBA" id="ARBA00022892"/>
    </source>
</evidence>
<keyword evidence="11" id="KW-1185">Reference proteome</keyword>
<dbReference type="PANTHER" id="PTHR13402:SF6">
    <property type="entry name" value="SECRETORY 16, ISOFORM I"/>
    <property type="match status" value="1"/>
</dbReference>
<keyword evidence="3 6" id="KW-0813">Transport</keyword>
<keyword evidence="6" id="KW-0472">Membrane</keyword>
<feature type="compositionally biased region" description="Basic and acidic residues" evidence="7">
    <location>
        <begin position="33"/>
        <end position="42"/>
    </location>
</feature>
<dbReference type="GO" id="GO:0070973">
    <property type="term" value="P:protein localization to endoplasmic reticulum exit site"/>
    <property type="evidence" value="ECO:0007669"/>
    <property type="project" value="TreeGrafter"/>
</dbReference>
<comment type="subcellular location">
    <subcellularLocation>
        <location evidence="1">Endoplasmic reticulum</location>
    </subcellularLocation>
    <subcellularLocation>
        <location evidence="6">Golgi apparatus membrane</location>
    </subcellularLocation>
</comment>
<keyword evidence="6" id="KW-0653">Protein transport</keyword>
<feature type="compositionally biased region" description="Polar residues" evidence="7">
    <location>
        <begin position="1295"/>
        <end position="1326"/>
    </location>
</feature>
<dbReference type="PANTHER" id="PTHR13402">
    <property type="entry name" value="RGPR-RELATED"/>
    <property type="match status" value="1"/>
</dbReference>
<evidence type="ECO:0000256" key="2">
    <source>
        <dbReference type="ARBA" id="ARBA00005927"/>
    </source>
</evidence>
<evidence type="ECO:0000259" key="9">
    <source>
        <dbReference type="Pfam" id="PF12932"/>
    </source>
</evidence>
<feature type="region of interest" description="Disordered" evidence="7">
    <location>
        <begin position="23"/>
        <end position="42"/>
    </location>
</feature>
<reference evidence="11" key="1">
    <citation type="journal article" date="2020" name="Nat. Commun.">
        <title>Genome sequence of the cluster root forming white lupin.</title>
        <authorList>
            <person name="Hufnagel B."/>
            <person name="Marques A."/>
            <person name="Soriano A."/>
            <person name="Marques L."/>
            <person name="Divol F."/>
            <person name="Doumas P."/>
            <person name="Sallet E."/>
            <person name="Mancinotti D."/>
            <person name="Carrere S."/>
            <person name="Marande W."/>
            <person name="Arribat S."/>
            <person name="Keller J."/>
            <person name="Huneau C."/>
            <person name="Blein T."/>
            <person name="Aime D."/>
            <person name="Laguerre M."/>
            <person name="Taylor J."/>
            <person name="Schubert V."/>
            <person name="Nelson M."/>
            <person name="Geu-Flores F."/>
            <person name="Crespi M."/>
            <person name="Gallardo-Guerrero K."/>
            <person name="Delaux P.-M."/>
            <person name="Salse J."/>
            <person name="Berges H."/>
            <person name="Guyot R."/>
            <person name="Gouzy J."/>
            <person name="Peret B."/>
        </authorList>
    </citation>
    <scope>NUCLEOTIDE SEQUENCE [LARGE SCALE GENOMIC DNA]</scope>
    <source>
        <strain evidence="11">cv. Amiga</strain>
    </source>
</reference>
<feature type="compositionally biased region" description="Pro residues" evidence="7">
    <location>
        <begin position="1218"/>
        <end position="1228"/>
    </location>
</feature>
<feature type="compositionally biased region" description="Low complexity" evidence="7">
    <location>
        <begin position="1202"/>
        <end position="1211"/>
    </location>
</feature>
<dbReference type="GO" id="GO:0007030">
    <property type="term" value="P:Golgi organization"/>
    <property type="evidence" value="ECO:0007669"/>
    <property type="project" value="TreeGrafter"/>
</dbReference>
<evidence type="ECO:0000256" key="3">
    <source>
        <dbReference type="ARBA" id="ARBA00022448"/>
    </source>
</evidence>
<name>A0A6A4QI52_LUPAL</name>
<dbReference type="InterPro" id="IPR024298">
    <property type="entry name" value="Sec16_Sec23-bd"/>
</dbReference>
<feature type="region of interest" description="Disordered" evidence="7">
    <location>
        <begin position="1346"/>
        <end position="1369"/>
    </location>
</feature>
<dbReference type="CDD" id="cd09233">
    <property type="entry name" value="ACE1-Sec16-like"/>
    <property type="match status" value="1"/>
</dbReference>
<evidence type="ECO:0000256" key="1">
    <source>
        <dbReference type="ARBA" id="ARBA00004240"/>
    </source>
</evidence>
<feature type="region of interest" description="Disordered" evidence="7">
    <location>
        <begin position="431"/>
        <end position="480"/>
    </location>
</feature>
<evidence type="ECO:0000313" key="10">
    <source>
        <dbReference type="EMBL" id="KAE9613146.1"/>
    </source>
</evidence>
<feature type="compositionally biased region" description="Polar residues" evidence="7">
    <location>
        <begin position="1346"/>
        <end position="1358"/>
    </location>
</feature>
<proteinExistence type="inferred from homology"/>
<sequence>MASNPPFYVEDNTDEDFFDKLVEEDGDVGPSKSGHDEGNVSDDTKAFADLGISDANAAFENLDAGKSGIEVKGKMHSVELDDNLIGGDEQEVNLVLASSSVGCDSKTDPHGKDGMGLEFTSASAVSNIDKIPSHEVREVGWNSFYADSNEGTEFGSYSDLFDESADQSGDFPGSAFDNLNSGVNPGNVAHNDGLNASVNYLQYQVGQGYDTSLENHTSMHGDGLNASVNNVQYQEGQPYDASLEKQTNGQDPSASQNWEDLYPGWKYDYSTGQWYQIDVYNEAGTSQGISEANTAVDWTDASDYNTELSSMQQTAKDITGTLAEIGTTESQVSQGNNGYPEHMFFDPRYPGWYYNTVAQEWQSLETYNLSIQSVVEGVENGRASARTFSDNGNSFYREYSQSGNYGLQGIGKRQSVESSWNGSYGVNHKQGFDMFTNGTPAQSGDNITSGGNQQFTHSYGSNVSGDNQQNTSNSSGSFSLYNKVNHDHGLAGGTVEPQSFVPSGDVVQQYSDTKFDKQRKFSNDFAESQMPFSYSQQSIQDGHEYSYAPHAGRSSAGRPPHSLVTFGFGGKLVIMKDNNLSSSLYGSQGVAQGSVSVLNLMEVILGSFDSSSIGNGTSDYFRALSQQSYPGPLVGGSIGNKELYKWLDERIAHCESPDMDYKKGERLRLLLSLLKIACQHYGKLRSPFGPDTIRKENDTPESEVAKLFASAKSSGTHYGMLSHCLQKFPPEGQMRSMASEVQNLLVSGRKKEALQCAQEGHLWGPALILASQLGDQFYVNTVKQMALHQLVAGSPLRTLCLLIAGQPAEVFSTGTSLSDHPGASNMPQHSVQVGSNSMLDDWEENLAVITANRTKGDELVIVHLGDCLLKERSEITSAHICYLVAEANFDSYSDSARLCLIGADHWKFPRTYASPEAIQRTELYEYSKVLGNSQFILLPFQPYKLIYAYLLAEVGKVSDSLKYCQAVLKSLKTGRAPEVETWKQLVSSLEDRIRIHQQGGYATNLAPAKLVGKLLNFFDSTAHRVVGGLPPPAPSSSQGGVHGYEQRYQHMSSSQSTMAMSSLVPSDSMEPISDWTADNNRIIKHNRSVSEPDFGRSPRQEMASPDSQGKTHVSGGTSRFSSFGFGSQLFQKTVGLVLRPRPGKQAKLGETNKFYYDEKLKRWVEEGVDPPAEEAALPPPPTTAAFQDGLTEYNLKSVVNTEGSSSNEGSNIRTLTPDPRPGMPPIPPTSNQFSARGRLGVRARYVDTFNQGGANSENLFQPPSVPSVKPVRAAAKFFIPAPAPSNELKMEAIAESNQEDSAANEDPSTSATNDWSYQSPKHASSTVMQRFPSMDNISKQGALTDVSNIRSPQSRRTVSWSDSFSDSFSPPRMGQIKPLGEALGMSSSAFVPNESSLMHTPIKRSSFGEELHEVDL</sequence>
<dbReference type="GO" id="GO:0016192">
    <property type="term" value="P:vesicle-mediated transport"/>
    <property type="evidence" value="ECO:0007669"/>
    <property type="project" value="UniProtKB-KW"/>
</dbReference>
<feature type="region of interest" description="Disordered" evidence="7">
    <location>
        <begin position="1086"/>
        <end position="1118"/>
    </location>
</feature>
<dbReference type="Proteomes" id="UP000447434">
    <property type="component" value="Chromosome 5"/>
</dbReference>
<dbReference type="GO" id="GO:0015031">
    <property type="term" value="P:protein transport"/>
    <property type="evidence" value="ECO:0007669"/>
    <property type="project" value="UniProtKB-KW"/>
</dbReference>
<protein>
    <recommendedName>
        <fullName evidence="6">Protein transport protein sec16</fullName>
    </recommendedName>
</protein>
<evidence type="ECO:0000259" key="8">
    <source>
        <dbReference type="Pfam" id="PF12931"/>
    </source>
</evidence>
<comment type="caution">
    <text evidence="10">The sequence shown here is derived from an EMBL/GenBank/DDBJ whole genome shotgun (WGS) entry which is preliminary data.</text>
</comment>
<dbReference type="GO" id="GO:0070971">
    <property type="term" value="C:endoplasmic reticulum exit site"/>
    <property type="evidence" value="ECO:0007669"/>
    <property type="project" value="TreeGrafter"/>
</dbReference>
<evidence type="ECO:0000256" key="6">
    <source>
        <dbReference type="RuleBase" id="RU364101"/>
    </source>
</evidence>
<dbReference type="EMBL" id="WOCE01000005">
    <property type="protein sequence ID" value="KAE9613146.1"/>
    <property type="molecule type" value="Genomic_DNA"/>
</dbReference>
<feature type="domain" description="Sec16 Sec23-binding" evidence="8">
    <location>
        <begin position="741"/>
        <end position="1014"/>
    </location>
</feature>
<feature type="region of interest" description="Disordered" evidence="7">
    <location>
        <begin position="1294"/>
        <end position="1326"/>
    </location>
</feature>
<dbReference type="Gene3D" id="1.25.40.1030">
    <property type="match status" value="1"/>
</dbReference>
<accession>A0A6A4QI52</accession>
<dbReference type="InterPro" id="IPR024340">
    <property type="entry name" value="Sec16_CCD"/>
</dbReference>
<evidence type="ECO:0000256" key="4">
    <source>
        <dbReference type="ARBA" id="ARBA00022824"/>
    </source>
</evidence>
<dbReference type="GO" id="GO:0012507">
    <property type="term" value="C:ER to Golgi transport vesicle membrane"/>
    <property type="evidence" value="ECO:0007669"/>
    <property type="project" value="TreeGrafter"/>
</dbReference>
<evidence type="ECO:0000313" key="11">
    <source>
        <dbReference type="Proteomes" id="UP000447434"/>
    </source>
</evidence>
<dbReference type="GO" id="GO:0000139">
    <property type="term" value="C:Golgi membrane"/>
    <property type="evidence" value="ECO:0007669"/>
    <property type="project" value="UniProtKB-SubCell"/>
</dbReference>
<comment type="similarity">
    <text evidence="2 6">Belongs to the SEC16 family.</text>
</comment>
<feature type="compositionally biased region" description="Low complexity" evidence="7">
    <location>
        <begin position="1359"/>
        <end position="1369"/>
    </location>
</feature>
<dbReference type="OrthoDB" id="8918678at2759"/>
<feature type="compositionally biased region" description="Polar residues" evidence="7">
    <location>
        <begin position="436"/>
        <end position="480"/>
    </location>
</feature>
<organism evidence="10 11">
    <name type="scientific">Lupinus albus</name>
    <name type="common">White lupine</name>
    <name type="synonym">Lupinus termis</name>
    <dbReference type="NCBI Taxonomy" id="3870"/>
    <lineage>
        <taxon>Eukaryota</taxon>
        <taxon>Viridiplantae</taxon>
        <taxon>Streptophyta</taxon>
        <taxon>Embryophyta</taxon>
        <taxon>Tracheophyta</taxon>
        <taxon>Spermatophyta</taxon>
        <taxon>Magnoliopsida</taxon>
        <taxon>eudicotyledons</taxon>
        <taxon>Gunneridae</taxon>
        <taxon>Pentapetalae</taxon>
        <taxon>rosids</taxon>
        <taxon>fabids</taxon>
        <taxon>Fabales</taxon>
        <taxon>Fabaceae</taxon>
        <taxon>Papilionoideae</taxon>
        <taxon>50 kb inversion clade</taxon>
        <taxon>genistoids sensu lato</taxon>
        <taxon>core genistoids</taxon>
        <taxon>Genisteae</taxon>
        <taxon>Lupinus</taxon>
    </lineage>
</organism>
<dbReference type="Pfam" id="PF12932">
    <property type="entry name" value="Sec16"/>
    <property type="match status" value="1"/>
</dbReference>
<feature type="region of interest" description="Disordered" evidence="7">
    <location>
        <begin position="1200"/>
        <end position="1234"/>
    </location>
</feature>